<keyword evidence="3" id="KW-0238">DNA-binding</keyword>
<dbReference type="Gene3D" id="3.40.190.290">
    <property type="match status" value="1"/>
</dbReference>
<dbReference type="PANTHER" id="PTHR30419:SF8">
    <property type="entry name" value="NITROGEN ASSIMILATION TRANSCRIPTIONAL ACTIVATOR-RELATED"/>
    <property type="match status" value="1"/>
</dbReference>
<dbReference type="InterPro" id="IPR036390">
    <property type="entry name" value="WH_DNA-bd_sf"/>
</dbReference>
<dbReference type="PANTHER" id="PTHR30419">
    <property type="entry name" value="HTH-TYPE TRANSCRIPTIONAL REGULATOR YBHD"/>
    <property type="match status" value="1"/>
</dbReference>
<sequence>MRIDPRTLRLFLAVCREGTISGAARAEHLSQPSVSVAINQLERVLQTTLFTRNRQGIELTQAGIALEMKARAVESLLHSAQEEIQLLAEDIGGPLTIGGTPGALSTTMGRFIGGFSAEHPRFKLRILERPDAVVQNMLRSYEIDLAIVTSGMRESNEEFREQPVLSDPFSVIVGPGNEHLGDAVQLSNLTDMHWVLPDAVGGFRKQIDALFINSDARLPANVILSDSILSTKAIVKHSQYITILPNELVSTEIHAGSLRAVRIEGINFQRKVGLLWMAERQLPPIAQAFVDFVVSHTNP</sequence>
<keyword evidence="7" id="KW-1185">Reference proteome</keyword>
<proteinExistence type="inferred from homology"/>
<keyword evidence="2" id="KW-0805">Transcription regulation</keyword>
<gene>
    <name evidence="6" type="ORF">SAMN05216361_3155</name>
</gene>
<dbReference type="OrthoDB" id="9785745at2"/>
<evidence type="ECO:0000259" key="5">
    <source>
        <dbReference type="PROSITE" id="PS50931"/>
    </source>
</evidence>
<dbReference type="PRINTS" id="PR00039">
    <property type="entry name" value="HTHLYSR"/>
</dbReference>
<dbReference type="SUPFAM" id="SSF53850">
    <property type="entry name" value="Periplasmic binding protein-like II"/>
    <property type="match status" value="1"/>
</dbReference>
<feature type="domain" description="HTH lysR-type" evidence="5">
    <location>
        <begin position="3"/>
        <end position="60"/>
    </location>
</feature>
<name>A0A1M5NBG9_9ALTE</name>
<dbReference type="InterPro" id="IPR005119">
    <property type="entry name" value="LysR_subst-bd"/>
</dbReference>
<evidence type="ECO:0000256" key="1">
    <source>
        <dbReference type="ARBA" id="ARBA00009437"/>
    </source>
</evidence>
<organism evidence="6 7">
    <name type="scientific">Marisediminitalea aggregata</name>
    <dbReference type="NCBI Taxonomy" id="634436"/>
    <lineage>
        <taxon>Bacteria</taxon>
        <taxon>Pseudomonadati</taxon>
        <taxon>Pseudomonadota</taxon>
        <taxon>Gammaproteobacteria</taxon>
        <taxon>Alteromonadales</taxon>
        <taxon>Alteromonadaceae</taxon>
        <taxon>Marisediminitalea</taxon>
    </lineage>
</organism>
<dbReference type="Proteomes" id="UP000184520">
    <property type="component" value="Unassembled WGS sequence"/>
</dbReference>
<evidence type="ECO:0000313" key="6">
    <source>
        <dbReference type="EMBL" id="SHG86825.1"/>
    </source>
</evidence>
<dbReference type="InterPro" id="IPR036388">
    <property type="entry name" value="WH-like_DNA-bd_sf"/>
</dbReference>
<dbReference type="Pfam" id="PF00126">
    <property type="entry name" value="HTH_1"/>
    <property type="match status" value="1"/>
</dbReference>
<reference evidence="7" key="1">
    <citation type="submission" date="2016-11" db="EMBL/GenBank/DDBJ databases">
        <authorList>
            <person name="Varghese N."/>
            <person name="Submissions S."/>
        </authorList>
    </citation>
    <scope>NUCLEOTIDE SEQUENCE [LARGE SCALE GENOMIC DNA]</scope>
    <source>
        <strain evidence="7">CGMCC 1.8995</strain>
    </source>
</reference>
<dbReference type="InterPro" id="IPR000847">
    <property type="entry name" value="LysR_HTH_N"/>
</dbReference>
<evidence type="ECO:0000256" key="4">
    <source>
        <dbReference type="ARBA" id="ARBA00023163"/>
    </source>
</evidence>
<keyword evidence="4" id="KW-0804">Transcription</keyword>
<dbReference type="SUPFAM" id="SSF46785">
    <property type="entry name" value="Winged helix' DNA-binding domain"/>
    <property type="match status" value="1"/>
</dbReference>
<comment type="similarity">
    <text evidence="1">Belongs to the LysR transcriptional regulatory family.</text>
</comment>
<dbReference type="AlphaFoldDB" id="A0A1M5NBG9"/>
<dbReference type="STRING" id="634436.SAMN05216361_3155"/>
<accession>A0A1M5NBG9</accession>
<dbReference type="EMBL" id="FQWD01000005">
    <property type="protein sequence ID" value="SHG86825.1"/>
    <property type="molecule type" value="Genomic_DNA"/>
</dbReference>
<dbReference type="PROSITE" id="PS50931">
    <property type="entry name" value="HTH_LYSR"/>
    <property type="match status" value="1"/>
</dbReference>
<protein>
    <submittedName>
        <fullName evidence="6">LysR family transcriptional regulator, regulator of abg operon</fullName>
    </submittedName>
</protein>
<evidence type="ECO:0000256" key="2">
    <source>
        <dbReference type="ARBA" id="ARBA00023015"/>
    </source>
</evidence>
<dbReference type="CDD" id="cd05466">
    <property type="entry name" value="PBP2_LTTR_substrate"/>
    <property type="match status" value="1"/>
</dbReference>
<evidence type="ECO:0000256" key="3">
    <source>
        <dbReference type="ARBA" id="ARBA00023125"/>
    </source>
</evidence>
<dbReference type="Gene3D" id="1.10.10.10">
    <property type="entry name" value="Winged helix-like DNA-binding domain superfamily/Winged helix DNA-binding domain"/>
    <property type="match status" value="1"/>
</dbReference>
<dbReference type="Pfam" id="PF03466">
    <property type="entry name" value="LysR_substrate"/>
    <property type="match status" value="1"/>
</dbReference>
<dbReference type="GO" id="GO:0003677">
    <property type="term" value="F:DNA binding"/>
    <property type="evidence" value="ECO:0007669"/>
    <property type="project" value="UniProtKB-KW"/>
</dbReference>
<dbReference type="InterPro" id="IPR050950">
    <property type="entry name" value="HTH-type_LysR_regulators"/>
</dbReference>
<evidence type="ECO:0000313" key="7">
    <source>
        <dbReference type="Proteomes" id="UP000184520"/>
    </source>
</evidence>
<dbReference type="RefSeq" id="WP_073324131.1">
    <property type="nucleotide sequence ID" value="NZ_FQWD01000005.1"/>
</dbReference>
<dbReference type="GO" id="GO:0003700">
    <property type="term" value="F:DNA-binding transcription factor activity"/>
    <property type="evidence" value="ECO:0007669"/>
    <property type="project" value="InterPro"/>
</dbReference>
<dbReference type="GO" id="GO:0005829">
    <property type="term" value="C:cytosol"/>
    <property type="evidence" value="ECO:0007669"/>
    <property type="project" value="TreeGrafter"/>
</dbReference>